<evidence type="ECO:0000313" key="3">
    <source>
        <dbReference type="Proteomes" id="UP000435357"/>
    </source>
</evidence>
<reference evidence="2 3" key="1">
    <citation type="submission" date="2019-09" db="EMBL/GenBank/DDBJ databases">
        <title>Genomes of Cryomorphaceae.</title>
        <authorList>
            <person name="Bowman J.P."/>
        </authorList>
    </citation>
    <scope>NUCLEOTIDE SEQUENCE [LARGE SCALE GENOMIC DNA]</scope>
    <source>
        <strain evidence="2 3">KCTC 52047</strain>
    </source>
</reference>
<name>A0A6N6MCM7_9FLAO</name>
<gene>
    <name evidence="2" type="ORF">F3059_02000</name>
</gene>
<feature type="chain" id="PRO_5027086107" evidence="1">
    <location>
        <begin position="20"/>
        <end position="310"/>
    </location>
</feature>
<dbReference type="EMBL" id="WACR01000001">
    <property type="protein sequence ID" value="KAB1066273.1"/>
    <property type="molecule type" value="Genomic_DNA"/>
</dbReference>
<keyword evidence="3" id="KW-1185">Reference proteome</keyword>
<protein>
    <submittedName>
        <fullName evidence="2">DUF3078 domain-containing protein</fullName>
    </submittedName>
</protein>
<proteinExistence type="predicted"/>
<dbReference type="OrthoDB" id="1495718at2"/>
<sequence length="310" mass="34655">MKRIILAVVIALTAQISYAQLDSLVKDTAWTLEGVLSLTGSQVSLTNWQAGGENSISANGFFSINADYNKDKLTWENYIEAAIGGTRIGGDDLRKTDDRFEIGTKFGYQLSKNWQATGFSTFRTQFTEDFELLGDTARRRISHIMAPGYFFAGLGAQYSPVKWFRVNIAPLSTKMTFVRVQNLANQGAFGVEPATYDENGELISEGENTRVELGGYVKIWAKKKIMDNVVIETKADFFSNYQEQPQNIDITWDVMLNLKVNKWLSANITTNLIYDDDIMVETGTNEMGETTTGPRVQFKEVFGAGLSVNF</sequence>
<dbReference type="RefSeq" id="WP_151166261.1">
    <property type="nucleotide sequence ID" value="NZ_WACR01000001.1"/>
</dbReference>
<keyword evidence="1" id="KW-0732">Signal</keyword>
<dbReference type="AlphaFoldDB" id="A0A6N6MCM7"/>
<evidence type="ECO:0000313" key="2">
    <source>
        <dbReference type="EMBL" id="KAB1066273.1"/>
    </source>
</evidence>
<feature type="signal peptide" evidence="1">
    <location>
        <begin position="1"/>
        <end position="19"/>
    </location>
</feature>
<organism evidence="2 3">
    <name type="scientific">Salibacter halophilus</name>
    <dbReference type="NCBI Taxonomy" id="1803916"/>
    <lineage>
        <taxon>Bacteria</taxon>
        <taxon>Pseudomonadati</taxon>
        <taxon>Bacteroidota</taxon>
        <taxon>Flavobacteriia</taxon>
        <taxon>Flavobacteriales</taxon>
        <taxon>Salibacteraceae</taxon>
        <taxon>Salibacter</taxon>
    </lineage>
</organism>
<accession>A0A6N6MCM7</accession>
<dbReference type="InterPro" id="IPR021428">
    <property type="entry name" value="DUF3078"/>
</dbReference>
<evidence type="ECO:0000256" key="1">
    <source>
        <dbReference type="SAM" id="SignalP"/>
    </source>
</evidence>
<dbReference type="Pfam" id="PF11276">
    <property type="entry name" value="DUF3078"/>
    <property type="match status" value="1"/>
</dbReference>
<comment type="caution">
    <text evidence="2">The sequence shown here is derived from an EMBL/GenBank/DDBJ whole genome shotgun (WGS) entry which is preliminary data.</text>
</comment>
<dbReference type="Proteomes" id="UP000435357">
    <property type="component" value="Unassembled WGS sequence"/>
</dbReference>